<dbReference type="OrthoDB" id="9774462at2"/>
<dbReference type="RefSeq" id="WP_102330264.1">
    <property type="nucleotide sequence ID" value="NZ_CP058566.2"/>
</dbReference>
<comment type="caution">
    <text evidence="3">The sequence shown here is derived from an EMBL/GenBank/DDBJ whole genome shotgun (WGS) entry which is preliminary data.</text>
</comment>
<dbReference type="Pfam" id="PF22982">
    <property type="entry name" value="WHD_HRQ1"/>
    <property type="match status" value="1"/>
</dbReference>
<dbReference type="InterPro" id="IPR011545">
    <property type="entry name" value="DEAD/DEAH_box_helicase_dom"/>
</dbReference>
<dbReference type="GO" id="GO:0006289">
    <property type="term" value="P:nucleotide-excision repair"/>
    <property type="evidence" value="ECO:0007669"/>
    <property type="project" value="TreeGrafter"/>
</dbReference>
<dbReference type="CDD" id="cd17923">
    <property type="entry name" value="DEXHc_Hrq1-like"/>
    <property type="match status" value="1"/>
</dbReference>
<dbReference type="PANTHER" id="PTHR47957:SF3">
    <property type="entry name" value="ATP-DEPENDENT HELICASE HRQ1"/>
    <property type="match status" value="1"/>
</dbReference>
<keyword evidence="2" id="KW-0067">ATP-binding</keyword>
<dbReference type="Pfam" id="PF09369">
    <property type="entry name" value="MZB"/>
    <property type="match status" value="1"/>
</dbReference>
<dbReference type="AlphaFoldDB" id="A0A2P5P918"/>
<keyword evidence="4" id="KW-1185">Reference proteome</keyword>
<dbReference type="PROSITE" id="PS51194">
    <property type="entry name" value="HELICASE_CTER"/>
    <property type="match status" value="1"/>
</dbReference>
<dbReference type="InterPro" id="IPR055227">
    <property type="entry name" value="HRQ1_WHD"/>
</dbReference>
<reference evidence="3 4" key="1">
    <citation type="journal article" date="2017" name="ISME J.">
        <title>Grape pomace compost harbors organohalide-respiring Dehalogenimonas species with novel reductive dehalogenase genes.</title>
        <authorList>
            <person name="Yang Y."/>
            <person name="Higgins S.A."/>
            <person name="Yan J."/>
            <person name="Simsir B."/>
            <person name="Chourey K."/>
            <person name="Iyer R."/>
            <person name="Hettich R.L."/>
            <person name="Baldwin B."/>
            <person name="Ogles D.M."/>
            <person name="Loffler F.E."/>
        </authorList>
    </citation>
    <scope>NUCLEOTIDE SEQUENCE [LARGE SCALE GENOMIC DNA]</scope>
    <source>
        <strain evidence="3 4">GP</strain>
    </source>
</reference>
<dbReference type="Pfam" id="PF00270">
    <property type="entry name" value="DEAD"/>
    <property type="match status" value="1"/>
</dbReference>
<dbReference type="Pfam" id="PF00271">
    <property type="entry name" value="Helicase_C"/>
    <property type="match status" value="1"/>
</dbReference>
<dbReference type="Gene3D" id="3.40.50.300">
    <property type="entry name" value="P-loop containing nucleotide triphosphate hydrolases"/>
    <property type="match status" value="2"/>
</dbReference>
<dbReference type="SUPFAM" id="SSF52540">
    <property type="entry name" value="P-loop containing nucleoside triphosphate hydrolases"/>
    <property type="match status" value="1"/>
</dbReference>
<evidence type="ECO:0000313" key="3">
    <source>
        <dbReference type="EMBL" id="PPD58780.1"/>
    </source>
</evidence>
<dbReference type="GO" id="GO:0036297">
    <property type="term" value="P:interstrand cross-link repair"/>
    <property type="evidence" value="ECO:0007669"/>
    <property type="project" value="TreeGrafter"/>
</dbReference>
<dbReference type="GO" id="GO:0005524">
    <property type="term" value="F:ATP binding"/>
    <property type="evidence" value="ECO:0007669"/>
    <property type="project" value="UniProtKB-KW"/>
</dbReference>
<dbReference type="InterPro" id="IPR001650">
    <property type="entry name" value="Helicase_C-like"/>
</dbReference>
<dbReference type="SMART" id="SM00490">
    <property type="entry name" value="HELICc"/>
    <property type="match status" value="1"/>
</dbReference>
<dbReference type="PANTHER" id="PTHR47957">
    <property type="entry name" value="ATP-DEPENDENT HELICASE HRQ1"/>
    <property type="match status" value="1"/>
</dbReference>
<evidence type="ECO:0000256" key="2">
    <source>
        <dbReference type="ARBA" id="ARBA00022840"/>
    </source>
</evidence>
<accession>A0A2P5P918</accession>
<evidence type="ECO:0000256" key="1">
    <source>
        <dbReference type="ARBA" id="ARBA00022741"/>
    </source>
</evidence>
<dbReference type="Proteomes" id="UP000235653">
    <property type="component" value="Unassembled WGS sequence"/>
</dbReference>
<gene>
    <name evidence="3" type="ORF">JP09_002605</name>
</gene>
<dbReference type="GO" id="GO:0043138">
    <property type="term" value="F:3'-5' DNA helicase activity"/>
    <property type="evidence" value="ECO:0007669"/>
    <property type="project" value="TreeGrafter"/>
</dbReference>
<sequence length="768" mass="85123">MDVSEFVDYLRATSEMVGQIAHLEPIPPRDAVFGDVEKALDPRLETCLKENHLWPLYSHQAEAVNTAARGKNVFIATPAASGKSLAFYIPIFEFMLTDPKATALYLAPTKALAQDQKKHIKELFSSYVINRGDFDTFDGDTSGPNRAAIRRDARLILSNPDMLHVGILPNHENWRRFFANLKYVVIDEAHYYRGVFGSHLGLVLRRLRRICSRYGSKPQFILASATIGNPREFAQLLTGLEFTVVDRDGSPYGGKDFIFWNPPLIDPAKSTRRSASAEATSLFAELIAHDIRTLVFARTRRLAEVIFVHARERLSKLAPDKVDRIKPYRAGYLPEDRRRIEKELFGGHLDGAVATSAFELGVDIGSLDATVLTGYPGSTASVWQQAGRSGRRRRKSLSMLIARNDPLDQYFMHHPDFFFHGSGDAALVNPENKYIAGVHLLCAAWEAPLSIADEQYFGLSFGERLADLICRGLLKERKGHYFLSANLTYPAQEVSIRGMSGSEYNVIDGATGALLEVLDSSTAMFQLYPGAIYLHQGESYFIRSLDLDTRIATAELTDSTYYTETKDITELEIKKTLRSVFVRGVPVHLGEVEVTITVIGFKRKAQFTEEVLGEEPLSLPPQKFETVALWFEVPESLTQKIAGDLDLAGGLHAVEHAAIGILPLYALCDRNDIGGLSTPLHPDTGSATIFIYDAHAGGVGISEKGYEIIIQLWEATLRAVEECPCDSGCPACIQSPKCGNNNEPLDKRAAQVLLRGLLAINRSLDEVD</sequence>
<dbReference type="InterPro" id="IPR022307">
    <property type="entry name" value="Helicase_put_actinobac"/>
</dbReference>
<organism evidence="3 4">
    <name type="scientific">Dehalogenimonas etheniformans</name>
    <dbReference type="NCBI Taxonomy" id="1536648"/>
    <lineage>
        <taxon>Bacteria</taxon>
        <taxon>Bacillati</taxon>
        <taxon>Chloroflexota</taxon>
        <taxon>Dehalococcoidia</taxon>
        <taxon>Dehalococcoidales</taxon>
        <taxon>Dehalococcoidaceae</taxon>
        <taxon>Dehalogenimonas</taxon>
    </lineage>
</organism>
<dbReference type="CDD" id="cd18797">
    <property type="entry name" value="SF2_C_Hrq"/>
    <property type="match status" value="1"/>
</dbReference>
<dbReference type="PROSITE" id="PS51192">
    <property type="entry name" value="HELICASE_ATP_BIND_1"/>
    <property type="match status" value="1"/>
</dbReference>
<evidence type="ECO:0000313" key="4">
    <source>
        <dbReference type="Proteomes" id="UP000235653"/>
    </source>
</evidence>
<dbReference type="InterPro" id="IPR027417">
    <property type="entry name" value="P-loop_NTPase"/>
</dbReference>
<dbReference type="SMART" id="SM00487">
    <property type="entry name" value="DEXDc"/>
    <property type="match status" value="1"/>
</dbReference>
<dbReference type="InterPro" id="IPR018973">
    <property type="entry name" value="MZB"/>
</dbReference>
<keyword evidence="1" id="KW-0547">Nucleotide-binding</keyword>
<dbReference type="EMBL" id="JQAN02000006">
    <property type="protein sequence ID" value="PPD58780.1"/>
    <property type="molecule type" value="Genomic_DNA"/>
</dbReference>
<protein>
    <submittedName>
        <fullName evidence="3">DUF1998 domain-containing protein</fullName>
    </submittedName>
</protein>
<name>A0A2P5P918_9CHLR</name>
<dbReference type="InterPro" id="IPR014001">
    <property type="entry name" value="Helicase_ATP-bd"/>
</dbReference>
<dbReference type="NCBIfam" id="TIGR03817">
    <property type="entry name" value="DECH_helic"/>
    <property type="match status" value="1"/>
</dbReference>
<proteinExistence type="predicted"/>
<dbReference type="GO" id="GO:0003676">
    <property type="term" value="F:nucleic acid binding"/>
    <property type="evidence" value="ECO:0007669"/>
    <property type="project" value="InterPro"/>
</dbReference>